<evidence type="ECO:0000256" key="1">
    <source>
        <dbReference type="SAM" id="MobiDB-lite"/>
    </source>
</evidence>
<dbReference type="EMBL" id="JACEIK010002286">
    <property type="protein sequence ID" value="MCD9560227.1"/>
    <property type="molecule type" value="Genomic_DNA"/>
</dbReference>
<accession>A0ABS8UMV1</accession>
<evidence type="ECO:0000313" key="2">
    <source>
        <dbReference type="EMBL" id="MCD9560227.1"/>
    </source>
</evidence>
<feature type="non-terminal residue" evidence="2">
    <location>
        <position position="1"/>
    </location>
</feature>
<comment type="caution">
    <text evidence="2">The sequence shown here is derived from an EMBL/GenBank/DDBJ whole genome shotgun (WGS) entry which is preliminary data.</text>
</comment>
<reference evidence="2 3" key="1">
    <citation type="journal article" date="2021" name="BMC Genomics">
        <title>Datura genome reveals duplications of psychoactive alkaloid biosynthetic genes and high mutation rate following tissue culture.</title>
        <authorList>
            <person name="Rajewski A."/>
            <person name="Carter-House D."/>
            <person name="Stajich J."/>
            <person name="Litt A."/>
        </authorList>
    </citation>
    <scope>NUCLEOTIDE SEQUENCE [LARGE SCALE GENOMIC DNA]</scope>
    <source>
        <strain evidence="2">AR-01</strain>
    </source>
</reference>
<sequence length="133" mass="14332">NTSATVPPKSLLTSRQLPLPAAVTTHQSTALRHYGTTIRQSPLKSRQPRLLSIDRPSPSAVGNPHFPNSHRSAIALASKQRVVTRQSSLSLISARLPTLCLCRLLQSSTAPPPGSTSGHRRLHHSARTSSPQQ</sequence>
<keyword evidence="3" id="KW-1185">Reference proteome</keyword>
<dbReference type="Proteomes" id="UP000823775">
    <property type="component" value="Unassembled WGS sequence"/>
</dbReference>
<name>A0ABS8UMV1_DATST</name>
<evidence type="ECO:0000313" key="3">
    <source>
        <dbReference type="Proteomes" id="UP000823775"/>
    </source>
</evidence>
<protein>
    <submittedName>
        <fullName evidence="2">Uncharacterized protein</fullName>
    </submittedName>
</protein>
<gene>
    <name evidence="2" type="ORF">HAX54_018730</name>
</gene>
<organism evidence="2 3">
    <name type="scientific">Datura stramonium</name>
    <name type="common">Jimsonweed</name>
    <name type="synonym">Common thornapple</name>
    <dbReference type="NCBI Taxonomy" id="4076"/>
    <lineage>
        <taxon>Eukaryota</taxon>
        <taxon>Viridiplantae</taxon>
        <taxon>Streptophyta</taxon>
        <taxon>Embryophyta</taxon>
        <taxon>Tracheophyta</taxon>
        <taxon>Spermatophyta</taxon>
        <taxon>Magnoliopsida</taxon>
        <taxon>eudicotyledons</taxon>
        <taxon>Gunneridae</taxon>
        <taxon>Pentapetalae</taxon>
        <taxon>asterids</taxon>
        <taxon>lamiids</taxon>
        <taxon>Solanales</taxon>
        <taxon>Solanaceae</taxon>
        <taxon>Solanoideae</taxon>
        <taxon>Datureae</taxon>
        <taxon>Datura</taxon>
    </lineage>
</organism>
<feature type="non-terminal residue" evidence="2">
    <location>
        <position position="133"/>
    </location>
</feature>
<feature type="region of interest" description="Disordered" evidence="1">
    <location>
        <begin position="107"/>
        <end position="133"/>
    </location>
</feature>
<proteinExistence type="predicted"/>
<feature type="region of interest" description="Disordered" evidence="1">
    <location>
        <begin position="40"/>
        <end position="68"/>
    </location>
</feature>